<reference evidence="1 2" key="1">
    <citation type="journal article" date="2012" name="Gene">
        <title>Sequence of Leptospira santarosai serovar Shermani genome and prediction of virulence-associated genes.</title>
        <authorList>
            <person name="Chou L.F."/>
            <person name="Chen Y.T."/>
            <person name="Lu C.W."/>
            <person name="Ko Y.C."/>
            <person name="Tang C.Y."/>
            <person name="Pan M.J."/>
            <person name="Tian Y.C."/>
            <person name="Chiu C.H."/>
            <person name="Hung C.C."/>
            <person name="Yang C.W."/>
        </authorList>
    </citation>
    <scope>NUCLEOTIDE SEQUENCE [LARGE SCALE GENOMIC DNA]</scope>
    <source>
        <strain evidence="1">LT 821</strain>
    </source>
</reference>
<evidence type="ECO:0000313" key="1">
    <source>
        <dbReference type="EMBL" id="EKT88633.1"/>
    </source>
</evidence>
<dbReference type="Proteomes" id="UP000035800">
    <property type="component" value="Chromosome I"/>
</dbReference>
<dbReference type="AlphaFoldDB" id="K8Y4V5"/>
<gene>
    <name evidence="1" type="ORF">LSS_00964</name>
</gene>
<organism evidence="1 2">
    <name type="scientific">Leptospira santarosai serovar Shermani str. LT 821</name>
    <dbReference type="NCBI Taxonomy" id="758847"/>
    <lineage>
        <taxon>Bacteria</taxon>
        <taxon>Pseudomonadati</taxon>
        <taxon>Spirochaetota</taxon>
        <taxon>Spirochaetia</taxon>
        <taxon>Leptospirales</taxon>
        <taxon>Leptospiraceae</taxon>
        <taxon>Leptospira</taxon>
    </lineage>
</organism>
<dbReference type="KEGG" id="lst:LSS_00964"/>
<accession>K8Y4V5</accession>
<protein>
    <submittedName>
        <fullName evidence="1">Uncharacterized protein</fullName>
    </submittedName>
</protein>
<sequence length="32" mass="3597">MFEIGCQKNGHPLFADVGFPFLKLSLAQNRSM</sequence>
<proteinExistence type="predicted"/>
<reference evidence="1 2" key="2">
    <citation type="journal article" date="2014" name="Emerg. Microbes Infect.">
        <title>Potential impact on kidney infection: a whole-genome analysis of Leptospira santarosai serovar Shermani.</title>
        <authorList>
            <person name="Chou L.F."/>
            <person name="Chen T.W."/>
            <person name="Ko Y.C."/>
            <person name="Pan M.J."/>
            <person name="Tian Y.C."/>
            <person name="Chiu C.H."/>
            <person name="Tang P."/>
            <person name="Hung C.C."/>
            <person name="Yang C.W."/>
        </authorList>
    </citation>
    <scope>NUCLEOTIDE SEQUENCE</scope>
    <source>
        <strain evidence="1 2">LT 821</strain>
    </source>
</reference>
<dbReference type="EMBL" id="CP006694">
    <property type="protein sequence ID" value="EKT88633.1"/>
    <property type="molecule type" value="Genomic_DNA"/>
</dbReference>
<evidence type="ECO:0000313" key="2">
    <source>
        <dbReference type="Proteomes" id="UP000035800"/>
    </source>
</evidence>
<name>K8Y4V5_9LEPT</name>